<sequence>MTSAIRIADSGTLIEYTLDDIMKYHGPGFPGGVAHAVKVLERALPALSPGGPAERREISVTTAHRGPGVRDTFEAVTRAVTEGRFTVDSALERTDRGETLERYVFELTYRGSTVRLEVREGFVTDEFISLGRKTARSEAEEQRLTVLKQEMADRLLAAPADEVYDVVS</sequence>
<comment type="caution">
    <text evidence="1">The sequence shown here is derived from an EMBL/GenBank/DDBJ whole genome shotgun (WGS) entry which is preliminary data.</text>
</comment>
<reference evidence="1 2" key="1">
    <citation type="submission" date="2023-08" db="EMBL/GenBank/DDBJ databases">
        <authorList>
            <person name="Girao M."/>
            <person name="Carvalho M.F."/>
        </authorList>
    </citation>
    <scope>NUCLEOTIDE SEQUENCE [LARGE SCALE GENOMIC DNA]</scope>
    <source>
        <strain evidence="1 2">CC-R104</strain>
    </source>
</reference>
<keyword evidence="2" id="KW-1185">Reference proteome</keyword>
<accession>A0ABU7JW26</accession>
<organism evidence="1 2">
    <name type="scientific">Rhodococcus chondri</name>
    <dbReference type="NCBI Taxonomy" id="3065941"/>
    <lineage>
        <taxon>Bacteria</taxon>
        <taxon>Bacillati</taxon>
        <taxon>Actinomycetota</taxon>
        <taxon>Actinomycetes</taxon>
        <taxon>Mycobacteriales</taxon>
        <taxon>Nocardiaceae</taxon>
        <taxon>Rhodococcus</taxon>
    </lineage>
</organism>
<dbReference type="Proteomes" id="UP001331936">
    <property type="component" value="Unassembled WGS sequence"/>
</dbReference>
<dbReference type="EMBL" id="JAUZMZ010000127">
    <property type="protein sequence ID" value="MEE2034200.1"/>
    <property type="molecule type" value="Genomic_DNA"/>
</dbReference>
<proteinExistence type="predicted"/>
<evidence type="ECO:0000313" key="2">
    <source>
        <dbReference type="Proteomes" id="UP001331936"/>
    </source>
</evidence>
<protein>
    <recommendedName>
        <fullName evidence="3">Thioesterase</fullName>
    </recommendedName>
</protein>
<name>A0ABU7JW26_9NOCA</name>
<evidence type="ECO:0008006" key="3">
    <source>
        <dbReference type="Google" id="ProtNLM"/>
    </source>
</evidence>
<dbReference type="RefSeq" id="WP_330153572.1">
    <property type="nucleotide sequence ID" value="NZ_JAUZMZ010000127.1"/>
</dbReference>
<gene>
    <name evidence="1" type="ORF">Q8814_19125</name>
</gene>
<evidence type="ECO:0000313" key="1">
    <source>
        <dbReference type="EMBL" id="MEE2034200.1"/>
    </source>
</evidence>